<dbReference type="OrthoDB" id="3800286at2759"/>
<dbReference type="Proteomes" id="UP000700596">
    <property type="component" value="Unassembled WGS sequence"/>
</dbReference>
<gene>
    <name evidence="3" type="ORF">B0J11DRAFT_616822</name>
</gene>
<dbReference type="EMBL" id="JAGMWT010000011">
    <property type="protein sequence ID" value="KAH7119754.1"/>
    <property type="molecule type" value="Genomic_DNA"/>
</dbReference>
<evidence type="ECO:0000313" key="4">
    <source>
        <dbReference type="Proteomes" id="UP000700596"/>
    </source>
</evidence>
<proteinExistence type="predicted"/>
<keyword evidence="2" id="KW-1133">Transmembrane helix</keyword>
<evidence type="ECO:0000313" key="3">
    <source>
        <dbReference type="EMBL" id="KAH7119754.1"/>
    </source>
</evidence>
<name>A0A9P9DID8_9PLEO</name>
<protein>
    <recommendedName>
        <fullName evidence="5">Transmembrane protein</fullName>
    </recommendedName>
</protein>
<feature type="transmembrane region" description="Helical" evidence="2">
    <location>
        <begin position="126"/>
        <end position="146"/>
    </location>
</feature>
<feature type="region of interest" description="Disordered" evidence="1">
    <location>
        <begin position="76"/>
        <end position="105"/>
    </location>
</feature>
<keyword evidence="2" id="KW-0472">Membrane</keyword>
<evidence type="ECO:0000256" key="1">
    <source>
        <dbReference type="SAM" id="MobiDB-lite"/>
    </source>
</evidence>
<accession>A0A9P9DID8</accession>
<feature type="region of interest" description="Disordered" evidence="1">
    <location>
        <begin position="164"/>
        <end position="190"/>
    </location>
</feature>
<organism evidence="3 4">
    <name type="scientific">Dendryphion nanum</name>
    <dbReference type="NCBI Taxonomy" id="256645"/>
    <lineage>
        <taxon>Eukaryota</taxon>
        <taxon>Fungi</taxon>
        <taxon>Dikarya</taxon>
        <taxon>Ascomycota</taxon>
        <taxon>Pezizomycotina</taxon>
        <taxon>Dothideomycetes</taxon>
        <taxon>Pleosporomycetidae</taxon>
        <taxon>Pleosporales</taxon>
        <taxon>Torulaceae</taxon>
        <taxon>Dendryphion</taxon>
    </lineage>
</organism>
<comment type="caution">
    <text evidence="3">The sequence shown here is derived from an EMBL/GenBank/DDBJ whole genome shotgun (WGS) entry which is preliminary data.</text>
</comment>
<feature type="compositionally biased region" description="Polar residues" evidence="1">
    <location>
        <begin position="88"/>
        <end position="105"/>
    </location>
</feature>
<keyword evidence="2" id="KW-0812">Transmembrane</keyword>
<sequence length="252" mass="27619">MPTYFWRRFRRSRSSFVAESGVNSTSHHLRCSQIVSVPHPTPTATASSKIWFGTNTEPEEDEEPLLEPHIPQYDESWTTSKSKKHSPNVRQASKSSTPTSRFSVSLPTLKRPSRCLLPTSMRFTSLIMYITFVLLVFSTTTLAVPLHHDHSLLRLDLVTRQAIPDSTGQTGNEPAPIKSQSPSQLATPTTTISANPLPEATIPPHPLAQIRPNPAPMATPTILPAKTSSALTLLLSQKVSPSSHAPLHSPQA</sequence>
<reference evidence="3" key="1">
    <citation type="journal article" date="2021" name="Nat. Commun.">
        <title>Genetic determinants of endophytism in the Arabidopsis root mycobiome.</title>
        <authorList>
            <person name="Mesny F."/>
            <person name="Miyauchi S."/>
            <person name="Thiergart T."/>
            <person name="Pickel B."/>
            <person name="Atanasova L."/>
            <person name="Karlsson M."/>
            <person name="Huettel B."/>
            <person name="Barry K.W."/>
            <person name="Haridas S."/>
            <person name="Chen C."/>
            <person name="Bauer D."/>
            <person name="Andreopoulos W."/>
            <person name="Pangilinan J."/>
            <person name="LaButti K."/>
            <person name="Riley R."/>
            <person name="Lipzen A."/>
            <person name="Clum A."/>
            <person name="Drula E."/>
            <person name="Henrissat B."/>
            <person name="Kohler A."/>
            <person name="Grigoriev I.V."/>
            <person name="Martin F.M."/>
            <person name="Hacquard S."/>
        </authorList>
    </citation>
    <scope>NUCLEOTIDE SEQUENCE</scope>
    <source>
        <strain evidence="3">MPI-CAGE-CH-0243</strain>
    </source>
</reference>
<evidence type="ECO:0000256" key="2">
    <source>
        <dbReference type="SAM" id="Phobius"/>
    </source>
</evidence>
<dbReference type="AlphaFoldDB" id="A0A9P9DID8"/>
<evidence type="ECO:0008006" key="5">
    <source>
        <dbReference type="Google" id="ProtNLM"/>
    </source>
</evidence>
<keyword evidence="4" id="KW-1185">Reference proteome</keyword>